<keyword evidence="2" id="KW-0175">Coiled coil</keyword>
<feature type="coiled-coil region" evidence="2">
    <location>
        <begin position="508"/>
        <end position="548"/>
    </location>
</feature>
<accession>A0A2H1I4U2</accession>
<feature type="domain" description="Protein CR006 P-loop" evidence="4">
    <location>
        <begin position="615"/>
        <end position="694"/>
    </location>
</feature>
<organism evidence="5 6">
    <name type="scientific">Brevibacterium antiquum</name>
    <dbReference type="NCBI Taxonomy" id="234835"/>
    <lineage>
        <taxon>Bacteria</taxon>
        <taxon>Bacillati</taxon>
        <taxon>Actinomycetota</taxon>
        <taxon>Actinomycetes</taxon>
        <taxon>Micrococcales</taxon>
        <taxon>Brevibacteriaceae</taxon>
        <taxon>Brevibacterium</taxon>
    </lineage>
</organism>
<dbReference type="Gene3D" id="3.40.50.300">
    <property type="entry name" value="P-loop containing nucleotide triphosphate hydrolases"/>
    <property type="match status" value="2"/>
</dbReference>
<evidence type="ECO:0000313" key="5">
    <source>
        <dbReference type="EMBL" id="SMX70106.1"/>
    </source>
</evidence>
<dbReference type="GO" id="GO:0000731">
    <property type="term" value="P:DNA synthesis involved in DNA repair"/>
    <property type="evidence" value="ECO:0007669"/>
    <property type="project" value="TreeGrafter"/>
</dbReference>
<dbReference type="EMBL" id="FXZE01000002">
    <property type="protein sequence ID" value="SMX70106.1"/>
    <property type="molecule type" value="Genomic_DNA"/>
</dbReference>
<keyword evidence="1" id="KW-0742">SOS response</keyword>
<dbReference type="Pfam" id="PF13166">
    <property type="entry name" value="AAA_13"/>
    <property type="match status" value="1"/>
</dbReference>
<evidence type="ECO:0000256" key="1">
    <source>
        <dbReference type="ARBA" id="ARBA00023236"/>
    </source>
</evidence>
<dbReference type="GO" id="GO:0009432">
    <property type="term" value="P:SOS response"/>
    <property type="evidence" value="ECO:0007669"/>
    <property type="project" value="UniProtKB-KW"/>
</dbReference>
<dbReference type="Proteomes" id="UP000234342">
    <property type="component" value="Unassembled WGS sequence"/>
</dbReference>
<name>A0A2H1I4U2_9MICO</name>
<dbReference type="RefSeq" id="WP_009885242.1">
    <property type="nucleotide sequence ID" value="NZ_FXZE01000002.1"/>
</dbReference>
<dbReference type="GO" id="GO:0006302">
    <property type="term" value="P:double-strand break repair"/>
    <property type="evidence" value="ECO:0007669"/>
    <property type="project" value="TreeGrafter"/>
</dbReference>
<evidence type="ECO:0000256" key="2">
    <source>
        <dbReference type="SAM" id="Coils"/>
    </source>
</evidence>
<protein>
    <submittedName>
        <fullName evidence="5">AAA domain-containing protein</fullName>
    </submittedName>
</protein>
<evidence type="ECO:0000313" key="6">
    <source>
        <dbReference type="Proteomes" id="UP000234342"/>
    </source>
</evidence>
<dbReference type="SUPFAM" id="SSF52540">
    <property type="entry name" value="P-loop containing nucleoside triphosphate hydrolases"/>
    <property type="match status" value="1"/>
</dbReference>
<dbReference type="InterPro" id="IPR026866">
    <property type="entry name" value="CR006_AAA"/>
</dbReference>
<feature type="coiled-coil region" evidence="2">
    <location>
        <begin position="723"/>
        <end position="750"/>
    </location>
</feature>
<evidence type="ECO:0000259" key="4">
    <source>
        <dbReference type="Pfam" id="PF13166"/>
    </source>
</evidence>
<gene>
    <name evidence="5" type="ORF">BANT10_00566</name>
</gene>
<dbReference type="PANTHER" id="PTHR32182:SF22">
    <property type="entry name" value="ATP-DEPENDENT ENDONUCLEASE, OLD FAMILY-RELATED"/>
    <property type="match status" value="1"/>
</dbReference>
<reference evidence="6" key="1">
    <citation type="submission" date="2017-03" db="EMBL/GenBank/DDBJ databases">
        <authorList>
            <person name="Monnet C."/>
        </authorList>
    </citation>
    <scope>NUCLEOTIDE SEQUENCE [LARGE SCALE GENOMIC DNA]</scope>
    <source>
        <strain evidence="6">P10</strain>
    </source>
</reference>
<dbReference type="PANTHER" id="PTHR32182">
    <property type="entry name" value="DNA REPLICATION AND REPAIR PROTEIN RECF"/>
    <property type="match status" value="1"/>
</dbReference>
<dbReference type="AlphaFoldDB" id="A0A2H1I4U2"/>
<sequence>MTLANDLATWVAERTDWQKDAVGRFCRNENLSEDAVNEIADHLIAGTYPSVAAITAADVPGTSESGESIRLSAVADVEGVNALITGQRLTFASKGLTIIYGDNASGKSGYARLIRQAVTARIKGDLLGDVFAKSVHDQKAVFEYVVGSTATTWALTQGTSRDLSSVRFYDEECGDAYVTTASEISYRPSALTLLDRLSAACDQVRQALSQRLSDNAALRMELPLLGEGTKAKQFLDQLSATTTREQIDEATTLSPDHDVSLSAKLRELTRLQASDLNAEKTRLAQLAAHWATVKSHSDQLAEAVTNQSFDNVAALAKSAIDLRGAAKIASAKNFDAEPLPGVGSATWRALWDAARRYSTTEAYHEHDFPVTTDDAVCVLCQQPLSPDGSNRLGRFDAFIKDTTSRDADAAERRVIQRRDEIARLQSAPAAVTTALSQLQAGGEDVTASQTWMTEAATVATEIVAWVDGTREERPTTSGVAPGTTIGERRQTLITASANIDSTSFNDSVRALKSEVADLQAAEQFAKAKDNLVKELVRLQARTKIEEARRLTDTTGITRKATALTTAYVTSIVRDQFTHETEQLYLRRVTLAPTKGRRDVTLQHRPRLLGAILDADIDDVLSEGEQTALGLAGFLTEVEFDESKSAVVLDDPVSSLDASRRSRVARRLAELARSRQVVVFTHEATFVNALNKAARDLGVDVAERAILRQGERPELTADKHPWSVKDIPSRINHLEAEIARLKKERGQLDSDEYTRRAQEWGGRLSQAWERVVNLDVVNELVDRGTNEVRPRMFKMLVGITEQDDNDYQSGYAKASEWAPRHDQAPETNFTAPEPDELEAELVRFKEWVRRIKGYKK</sequence>
<keyword evidence="6" id="KW-1185">Reference proteome</keyword>
<feature type="region of interest" description="Disordered" evidence="3">
    <location>
        <begin position="813"/>
        <end position="833"/>
    </location>
</feature>
<evidence type="ECO:0000256" key="3">
    <source>
        <dbReference type="SAM" id="MobiDB-lite"/>
    </source>
</evidence>
<keyword evidence="1" id="KW-0227">DNA damage</keyword>
<proteinExistence type="predicted"/>
<dbReference type="InterPro" id="IPR027417">
    <property type="entry name" value="P-loop_NTPase"/>
</dbReference>